<dbReference type="Proteomes" id="UP001597453">
    <property type="component" value="Unassembled WGS sequence"/>
</dbReference>
<reference evidence="2" key="1">
    <citation type="journal article" date="2019" name="Int. J. Syst. Evol. Microbiol.">
        <title>The Global Catalogue of Microorganisms (GCM) 10K type strain sequencing project: providing services to taxonomists for standard genome sequencing and annotation.</title>
        <authorList>
            <consortium name="The Broad Institute Genomics Platform"/>
            <consortium name="The Broad Institute Genome Sequencing Center for Infectious Disease"/>
            <person name="Wu L."/>
            <person name="Ma J."/>
        </authorList>
    </citation>
    <scope>NUCLEOTIDE SEQUENCE [LARGE SCALE GENOMIC DNA]</scope>
    <source>
        <strain evidence="2">TISTR 1511</strain>
    </source>
</reference>
<evidence type="ECO:0000313" key="1">
    <source>
        <dbReference type="EMBL" id="MFD2674855.1"/>
    </source>
</evidence>
<keyword evidence="2" id="KW-1185">Reference proteome</keyword>
<dbReference type="RefSeq" id="WP_066056254.1">
    <property type="nucleotide sequence ID" value="NZ_JBHUNF010000003.1"/>
</dbReference>
<protein>
    <submittedName>
        <fullName evidence="1">Uncharacterized protein</fullName>
    </submittedName>
</protein>
<dbReference type="SUPFAM" id="SSF160424">
    <property type="entry name" value="BH3703-like"/>
    <property type="match status" value="1"/>
</dbReference>
<organism evidence="1 2">
    <name type="scientific">Gulosibacter bifidus</name>
    <dbReference type="NCBI Taxonomy" id="272239"/>
    <lineage>
        <taxon>Bacteria</taxon>
        <taxon>Bacillati</taxon>
        <taxon>Actinomycetota</taxon>
        <taxon>Actinomycetes</taxon>
        <taxon>Micrococcales</taxon>
        <taxon>Microbacteriaceae</taxon>
        <taxon>Gulosibacter</taxon>
    </lineage>
</organism>
<evidence type="ECO:0000313" key="2">
    <source>
        <dbReference type="Proteomes" id="UP001597453"/>
    </source>
</evidence>
<gene>
    <name evidence="1" type="ORF">ACFSUQ_06025</name>
</gene>
<comment type="caution">
    <text evidence="1">The sequence shown here is derived from an EMBL/GenBank/DDBJ whole genome shotgun (WGS) entry which is preliminary data.</text>
</comment>
<dbReference type="InterPro" id="IPR036170">
    <property type="entry name" value="YezG-like_sf"/>
</dbReference>
<proteinExistence type="predicted"/>
<dbReference type="EMBL" id="JBHUNF010000003">
    <property type="protein sequence ID" value="MFD2674855.1"/>
    <property type="molecule type" value="Genomic_DNA"/>
</dbReference>
<name>A0ABW5RJB8_9MICO</name>
<accession>A0ABW5RJB8</accession>
<sequence length="146" mass="16621">MSDNNEVQGGLLAEREAMVAVAKELWALLPDDCERITCEALLFADYAEYRKTAFTESGESRNIGSHLPLVKAMENLRKVMYKPGKGTWYTSYFTVMRPGKVTTNYDYDTEPNWSVKPGDATYVADLERFPREPQLIPVWMQDKLGA</sequence>